<gene>
    <name evidence="2" type="ORF">ACEZDB_00365</name>
</gene>
<accession>A0ABV6WSV5</accession>
<protein>
    <recommendedName>
        <fullName evidence="4">SH3 domain-containing protein</fullName>
    </recommendedName>
</protein>
<feature type="compositionally biased region" description="Low complexity" evidence="1">
    <location>
        <begin position="60"/>
        <end position="95"/>
    </location>
</feature>
<organism evidence="2 3">
    <name type="scientific">Streptacidiphilus alkalitolerans</name>
    <dbReference type="NCBI Taxonomy" id="3342712"/>
    <lineage>
        <taxon>Bacteria</taxon>
        <taxon>Bacillati</taxon>
        <taxon>Actinomycetota</taxon>
        <taxon>Actinomycetes</taxon>
        <taxon>Kitasatosporales</taxon>
        <taxon>Streptomycetaceae</taxon>
        <taxon>Streptacidiphilus</taxon>
    </lineage>
</organism>
<evidence type="ECO:0000256" key="1">
    <source>
        <dbReference type="SAM" id="MobiDB-lite"/>
    </source>
</evidence>
<sequence>MRRGLIRAGAWAGATAAAVSVSWFGVHSVLADSSAVQPRPLVVALNAPVASPVPPPPPAAIGTPAQTPSATPSPSTSTSAGAAGTAGTAPAHRPSSAPPSPTASPTEQVVSYTRPGGIIVVAVGPSSAKLITATPNPGWSVQTWTSAPDWFRVDFVRGGTDTVFYMTWNGHPPMVQD</sequence>
<evidence type="ECO:0000313" key="3">
    <source>
        <dbReference type="Proteomes" id="UP001592530"/>
    </source>
</evidence>
<name>A0ABV6WSV5_9ACTN</name>
<dbReference type="RefSeq" id="WP_380547441.1">
    <property type="nucleotide sequence ID" value="NZ_JBHEZY010000001.1"/>
</dbReference>
<dbReference type="Proteomes" id="UP001592530">
    <property type="component" value="Unassembled WGS sequence"/>
</dbReference>
<comment type="caution">
    <text evidence="2">The sequence shown here is derived from an EMBL/GenBank/DDBJ whole genome shotgun (WGS) entry which is preliminary data.</text>
</comment>
<evidence type="ECO:0000313" key="2">
    <source>
        <dbReference type="EMBL" id="MFC1429117.1"/>
    </source>
</evidence>
<proteinExistence type="predicted"/>
<evidence type="ECO:0008006" key="4">
    <source>
        <dbReference type="Google" id="ProtNLM"/>
    </source>
</evidence>
<dbReference type="EMBL" id="JBHEZY010000001">
    <property type="protein sequence ID" value="MFC1429117.1"/>
    <property type="molecule type" value="Genomic_DNA"/>
</dbReference>
<reference evidence="2 3" key="1">
    <citation type="submission" date="2024-09" db="EMBL/GenBank/DDBJ databases">
        <authorList>
            <person name="Lee S.D."/>
        </authorList>
    </citation>
    <scope>NUCLEOTIDE SEQUENCE [LARGE SCALE GENOMIC DNA]</scope>
    <source>
        <strain evidence="2 3">N1-3</strain>
    </source>
</reference>
<feature type="region of interest" description="Disordered" evidence="1">
    <location>
        <begin position="55"/>
        <end position="109"/>
    </location>
</feature>